<accession>A0ABM4CWV3</accession>
<reference evidence="4 5" key="1">
    <citation type="submission" date="2025-05" db="UniProtKB">
        <authorList>
            <consortium name="RefSeq"/>
        </authorList>
    </citation>
    <scope>IDENTIFICATION</scope>
</reference>
<organism evidence="3 4">
    <name type="scientific">Hydra vulgaris</name>
    <name type="common">Hydra</name>
    <name type="synonym">Hydra attenuata</name>
    <dbReference type="NCBI Taxonomy" id="6087"/>
    <lineage>
        <taxon>Eukaryota</taxon>
        <taxon>Metazoa</taxon>
        <taxon>Cnidaria</taxon>
        <taxon>Hydrozoa</taxon>
        <taxon>Hydroidolina</taxon>
        <taxon>Anthoathecata</taxon>
        <taxon>Aplanulata</taxon>
        <taxon>Hydridae</taxon>
        <taxon>Hydra</taxon>
    </lineage>
</organism>
<dbReference type="InterPro" id="IPR013762">
    <property type="entry name" value="Integrase-like_cat_sf"/>
</dbReference>
<dbReference type="InterPro" id="IPR011010">
    <property type="entry name" value="DNA_brk_join_enz"/>
</dbReference>
<dbReference type="PANTHER" id="PTHR30349:SF41">
    <property type="entry name" value="INTEGRASE_RECOMBINASE PROTEIN MJ0367-RELATED"/>
    <property type="match status" value="1"/>
</dbReference>
<keyword evidence="1" id="KW-0238">DNA-binding</keyword>
<evidence type="ECO:0000313" key="5">
    <source>
        <dbReference type="RefSeq" id="XP_065666429.1"/>
    </source>
</evidence>
<dbReference type="Proteomes" id="UP001652625">
    <property type="component" value="Chromosome 11"/>
</dbReference>
<proteinExistence type="predicted"/>
<name>A0ABM4CWV3_HYDVU</name>
<keyword evidence="2" id="KW-0233">DNA recombination</keyword>
<evidence type="ECO:0000256" key="2">
    <source>
        <dbReference type="ARBA" id="ARBA00023172"/>
    </source>
</evidence>
<dbReference type="GeneID" id="136087486"/>
<dbReference type="RefSeq" id="XP_065666429.1">
    <property type="nucleotide sequence ID" value="XM_065810357.1"/>
</dbReference>
<protein>
    <submittedName>
        <fullName evidence="4 5">Uncharacterized protein LOC136087486</fullName>
    </submittedName>
</protein>
<sequence>MSKKHGWNAENASRALLEFELRKKSCSTKSKGLARQKRKLCCLCFKPVLRIGNHLRQTHKIPNYKVKDLLDKCLTSVDCIDNSFSSTSSINDDSSEEEQQCLEKIFSDDIFRKGEQIFLSCSESDDEDWVNNQYSEARKFTKVAKEKSYTDEDKVSSDFQIDGIEKEVCIFENENEENEDVDFDDLEDKFFMSSVKEDKLIKDFFTFLESRDGGSKDQRQASKHSKIIQTIVRYKDNSDINFDNLFDRKFMNDWLSNSVSITGKKRLNGNMKTYLGSVQHFLRFLCVTEQNGYDYEKIKKFEPVLKAWKRDLWKGIEERKHNKNLEDLKKFPNHDKISNFDKSELRALSISTLKEYVCKVNNPSITRAGFCNVRDYLLTHLVLNNASRPGAIANMTLEEFQSADKQDDGYVVSVKKHKTPYKGPAHIAFNKNLYKDTANYINHVRAHLPGVSTAKTSPVFISWSGSKMDSTLVTGQFNTYWSKAIGETSKQRNINPNLVRKYSTTLIHENHKEMAKDAANHLCHSLNVAEQNYNIIDKQKKAASFCKNLQFVQRESDNELSKEQINDLFSLEIKTGFINKSIVTEKLMSLNLSSSERHVKKVLDSVRYTIKCSLKTNMEQTSRSF</sequence>
<dbReference type="PANTHER" id="PTHR30349">
    <property type="entry name" value="PHAGE INTEGRASE-RELATED"/>
    <property type="match status" value="1"/>
</dbReference>
<evidence type="ECO:0000313" key="3">
    <source>
        <dbReference type="Proteomes" id="UP001652625"/>
    </source>
</evidence>
<dbReference type="RefSeq" id="XP_065666428.1">
    <property type="nucleotide sequence ID" value="XM_065810356.1"/>
</dbReference>
<evidence type="ECO:0000313" key="4">
    <source>
        <dbReference type="RefSeq" id="XP_065666428.1"/>
    </source>
</evidence>
<gene>
    <name evidence="4 5" type="primary">LOC136087486</name>
</gene>
<evidence type="ECO:0000256" key="1">
    <source>
        <dbReference type="ARBA" id="ARBA00023125"/>
    </source>
</evidence>
<keyword evidence="3" id="KW-1185">Reference proteome</keyword>
<dbReference type="Gene3D" id="1.10.443.10">
    <property type="entry name" value="Intergrase catalytic core"/>
    <property type="match status" value="1"/>
</dbReference>
<dbReference type="InterPro" id="IPR050090">
    <property type="entry name" value="Tyrosine_recombinase_XerCD"/>
</dbReference>
<dbReference type="SUPFAM" id="SSF56349">
    <property type="entry name" value="DNA breaking-rejoining enzymes"/>
    <property type="match status" value="1"/>
</dbReference>